<feature type="region of interest" description="Disordered" evidence="1">
    <location>
        <begin position="33"/>
        <end position="57"/>
    </location>
</feature>
<feature type="region of interest" description="Disordered" evidence="1">
    <location>
        <begin position="100"/>
        <end position="140"/>
    </location>
</feature>
<reference evidence="3 4" key="1">
    <citation type="submission" date="2022-11" db="EMBL/GenBank/DDBJ databases">
        <title>Whole genome sequence of Eschrichtius robustus ER-17-0199.</title>
        <authorList>
            <person name="Bruniche-Olsen A."/>
            <person name="Black A.N."/>
            <person name="Fields C.J."/>
            <person name="Walden K."/>
            <person name="Dewoody J.A."/>
        </authorList>
    </citation>
    <scope>NUCLEOTIDE SEQUENCE [LARGE SCALE GENOMIC DNA]</scope>
    <source>
        <strain evidence="3">ER-17-0199</strain>
        <tissue evidence="3">Blubber</tissue>
    </source>
</reference>
<feature type="chain" id="PRO_5044316331" evidence="2">
    <location>
        <begin position="29"/>
        <end position="585"/>
    </location>
</feature>
<organism evidence="3 4">
    <name type="scientific">Eschrichtius robustus</name>
    <name type="common">California gray whale</name>
    <name type="synonym">Eschrichtius gibbosus</name>
    <dbReference type="NCBI Taxonomy" id="9764"/>
    <lineage>
        <taxon>Eukaryota</taxon>
        <taxon>Metazoa</taxon>
        <taxon>Chordata</taxon>
        <taxon>Craniata</taxon>
        <taxon>Vertebrata</taxon>
        <taxon>Euteleostomi</taxon>
        <taxon>Mammalia</taxon>
        <taxon>Eutheria</taxon>
        <taxon>Laurasiatheria</taxon>
        <taxon>Artiodactyla</taxon>
        <taxon>Whippomorpha</taxon>
        <taxon>Cetacea</taxon>
        <taxon>Mysticeti</taxon>
        <taxon>Eschrichtiidae</taxon>
        <taxon>Eschrichtius</taxon>
    </lineage>
</organism>
<feature type="signal peptide" evidence="2">
    <location>
        <begin position="1"/>
        <end position="28"/>
    </location>
</feature>
<gene>
    <name evidence="3" type="ORF">J1605_013394</name>
</gene>
<evidence type="ECO:0000256" key="1">
    <source>
        <dbReference type="SAM" id="MobiDB-lite"/>
    </source>
</evidence>
<evidence type="ECO:0000313" key="4">
    <source>
        <dbReference type="Proteomes" id="UP001159641"/>
    </source>
</evidence>
<sequence length="585" mass="61387">MLGIPHGPALWTSLLYWDLMLLPSVARACPDPQHTPLTGSNPEAGEPGEGPMPSWCPRTASTSEAVCSCQIVLWKSRSQGGKVDSWLLLALKVKKAVDGSEPRALGSGAVDGSEPRALGSGAVDGSEPRALGSGAVDGSEPRALGSGWLWTGLSHGPLALGPWTGPLHVLRVTLMRKPCSPRTRMQGPESSIHSQRFRVLFCSPHRGDRARPDPPAPSASPTNTSSAQRAAGRGQAGQLGSANRAGRGQVPKAGVVGASMGAAVQQHVPHRASCGDLEVQGVPPPGPPSSPLSSLTFTRTQTPTSWPLPRKLRWVALLQVAFLTLQQATTRHAVRGRSECRAAQAGPTRMQSTVGPVCVCFCIFIPAYLWNLHRVPAGCTNLFRCLELGQGSLLWGDSLGLIGLGIERGRTLAQRPSVQLAHEDAQAGGLAGAGGAFSVVRRCVKLCTGHEYAAKIINTKKLSARDLEGSLPAALCTPHAPRAPLELSCAPCWVMMALSLKRTTLPVEEQLKGHRDRRVRALGTTWPAGSPEASALWCGERQAAGPAPMHLAACRAPREPFLCPNEAVAAAGPTQVPSLGCVAAG</sequence>
<name>A0AB34GI38_ESCRO</name>
<feature type="compositionally biased region" description="Low complexity" evidence="1">
    <location>
        <begin position="219"/>
        <end position="242"/>
    </location>
</feature>
<proteinExistence type="predicted"/>
<dbReference type="Gene3D" id="3.30.200.20">
    <property type="entry name" value="Phosphorylase Kinase, domain 1"/>
    <property type="match status" value="1"/>
</dbReference>
<evidence type="ECO:0000313" key="3">
    <source>
        <dbReference type="EMBL" id="KAJ8778717.1"/>
    </source>
</evidence>
<keyword evidence="4" id="KW-1185">Reference proteome</keyword>
<feature type="region of interest" description="Disordered" evidence="1">
    <location>
        <begin position="204"/>
        <end position="249"/>
    </location>
</feature>
<accession>A0AB34GI38</accession>
<protein>
    <submittedName>
        <fullName evidence="3">Uncharacterized protein</fullName>
    </submittedName>
</protein>
<keyword evidence="2" id="KW-0732">Signal</keyword>
<comment type="caution">
    <text evidence="3">The sequence shown here is derived from an EMBL/GenBank/DDBJ whole genome shotgun (WGS) entry which is preliminary data.</text>
</comment>
<dbReference type="AlphaFoldDB" id="A0AB34GI38"/>
<dbReference type="Proteomes" id="UP001159641">
    <property type="component" value="Unassembled WGS sequence"/>
</dbReference>
<dbReference type="EMBL" id="JAIQCJ010002240">
    <property type="protein sequence ID" value="KAJ8778717.1"/>
    <property type="molecule type" value="Genomic_DNA"/>
</dbReference>
<feature type="region of interest" description="Disordered" evidence="1">
    <location>
        <begin position="275"/>
        <end position="298"/>
    </location>
</feature>
<evidence type="ECO:0000256" key="2">
    <source>
        <dbReference type="SAM" id="SignalP"/>
    </source>
</evidence>
<feature type="compositionally biased region" description="Low complexity" evidence="1">
    <location>
        <begin position="42"/>
        <end position="51"/>
    </location>
</feature>